<feature type="domain" description="ERCC4" evidence="23">
    <location>
        <begin position="436"/>
        <end position="532"/>
    </location>
</feature>
<evidence type="ECO:0000256" key="11">
    <source>
        <dbReference type="ARBA" id="ARBA00022763"/>
    </source>
</evidence>
<dbReference type="InterPro" id="IPR047417">
    <property type="entry name" value="WHD_MUS81"/>
</dbReference>
<comment type="cofactor">
    <cofactor evidence="1">
        <name>Ca(2+)</name>
        <dbReference type="ChEBI" id="CHEBI:29108"/>
    </cofactor>
</comment>
<evidence type="ECO:0000256" key="2">
    <source>
        <dbReference type="ARBA" id="ARBA00001946"/>
    </source>
</evidence>
<dbReference type="GO" id="GO:0003677">
    <property type="term" value="F:DNA binding"/>
    <property type="evidence" value="ECO:0007669"/>
    <property type="project" value="UniProtKB-UniRule"/>
</dbReference>
<proteinExistence type="inferred from homology"/>
<comment type="function">
    <text evidence="22">Interacts with EME1 to form a DNA structure-specific endonuclease with substrate preference for branched DNA structures with a 5'-end at the branch nick. Typical substrates include 3'-flap structures, D-loops, replication forks and nicked Holliday junctions. May be required in mitosis for the processing of stalled or collapsed replication fork intermediates. May be required in meiosis for the repair of meiosis-specific double strand breaks subsequent to single-end invasion (SEI).</text>
</comment>
<keyword evidence="19 22" id="KW-0539">Nucleus</keyword>
<keyword evidence="9" id="KW-0677">Repeat</keyword>
<evidence type="ECO:0000256" key="3">
    <source>
        <dbReference type="ARBA" id="ARBA00004123"/>
    </source>
</evidence>
<keyword evidence="21" id="KW-0131">Cell cycle</keyword>
<keyword evidence="15 22" id="KW-0460">Magnesium</keyword>
<dbReference type="PANTHER" id="PTHR13451:SF0">
    <property type="entry name" value="CROSSOVER JUNCTION ENDONUCLEASE MUS81"/>
    <property type="match status" value="1"/>
</dbReference>
<keyword evidence="12" id="KW-0498">Mitosis</keyword>
<dbReference type="GO" id="GO:0000727">
    <property type="term" value="P:double-strand break repair via break-induced replication"/>
    <property type="evidence" value="ECO:0007669"/>
    <property type="project" value="UniProtKB-UniRule"/>
</dbReference>
<dbReference type="KEGG" id="rsz:130501953"/>
<dbReference type="RefSeq" id="XP_056852744.1">
    <property type="nucleotide sequence ID" value="XM_056996764.1"/>
</dbReference>
<sequence>MDDERRVVCRENQCLVDYLLQKKREQVDKPEGLSVNMERTFVKAYRNVCDSKDPISTLKDLFHIKGFGKWMLTLMKGYFDNGTASSVQKAKERKRYIPQRNSAAYGLLITLHRGTQNVKDFMRKQDLIDATDASGLSHASIAPEKGKGKIGLGLSKREYYSGWSCMTTLIHKGLVIKYSNPAKYKLTVQGREVADECIMRSGLSINDEIDIAQTHAHVRSKADSSAGTSRAQTCEVDILTDDEMDIAQPYTHPKSKEHFSAGTSRAQTCMVFNNHNILYCCVRDISQSLGHKLTGHVDLERSRFKKFRSSSDGYTLTPRSSSSSHAFKDCSSSVCNPFAFTRLLAVWCDLDQAQTFHGLIGMIYEVLDREKRRTLSTAWKQLEQEGFNQLSFTGAMDINPHVQFMVTQLASGGTINAPRLPPLTFGEKFEEVYQVIMILDDREQFATNGKKIENICSRYEIKIEVRRLPVGDCIWIARHKYLGTEYVLDFIVERKSVDDMRSSIIDGRYRDQKLRLQRSGLRKLMYILEGDPNQSEAAEIIKTACFTTEILDGFDVLRSSGLKDTLRNYSDLTKSIHQYYKSRVNGDQNKVVASCPSFDSFVKRCQDLEKMTVSDVFAIQLMQVPQVTEEIAIAVVDMFPTLVSLASAYSNLDGNKPAQEEMLRNRSKNVICGTASKNIFKLVWSE</sequence>
<dbReference type="InterPro" id="IPR033309">
    <property type="entry name" value="Mus81"/>
</dbReference>
<keyword evidence="16" id="KW-0238">DNA-binding</keyword>
<evidence type="ECO:0000256" key="16">
    <source>
        <dbReference type="ARBA" id="ARBA00023125"/>
    </source>
</evidence>
<evidence type="ECO:0000256" key="6">
    <source>
        <dbReference type="ARBA" id="ARBA00022618"/>
    </source>
</evidence>
<dbReference type="Gene3D" id="1.10.10.10">
    <property type="entry name" value="Winged helix-like DNA-binding domain superfamily/Winged helix DNA-binding domain"/>
    <property type="match status" value="1"/>
</dbReference>
<dbReference type="InterPro" id="IPR006166">
    <property type="entry name" value="ERCC4_domain"/>
</dbReference>
<dbReference type="GO" id="GO:0048257">
    <property type="term" value="F:3'-flap endonuclease activity"/>
    <property type="evidence" value="ECO:0007669"/>
    <property type="project" value="TreeGrafter"/>
</dbReference>
<keyword evidence="6" id="KW-0132">Cell division</keyword>
<protein>
    <recommendedName>
        <fullName evidence="5 22">Crossover junction endonuclease MUS81</fullName>
        <ecNumber evidence="22">3.1.22.-</ecNumber>
    </recommendedName>
</protein>
<keyword evidence="18 22" id="KW-0234">DNA repair</keyword>
<evidence type="ECO:0000256" key="9">
    <source>
        <dbReference type="ARBA" id="ARBA00022737"/>
    </source>
</evidence>
<dbReference type="InterPro" id="IPR011335">
    <property type="entry name" value="Restrct_endonuc-II-like"/>
</dbReference>
<dbReference type="FunFam" id="1.10.10.10:FF:000307">
    <property type="entry name" value="Crossover junction endonuclease MUS81"/>
    <property type="match status" value="1"/>
</dbReference>
<dbReference type="GO" id="GO:0051301">
    <property type="term" value="P:cell division"/>
    <property type="evidence" value="ECO:0007669"/>
    <property type="project" value="UniProtKB-KW"/>
</dbReference>
<evidence type="ECO:0000256" key="14">
    <source>
        <dbReference type="ARBA" id="ARBA00022837"/>
    </source>
</evidence>
<comment type="subunit">
    <text evidence="22">Interacts with EME1.</text>
</comment>
<dbReference type="InterPro" id="IPR047416">
    <property type="entry name" value="XPF_nuclease_Mus81"/>
</dbReference>
<dbReference type="SMART" id="SM00891">
    <property type="entry name" value="ERCC4"/>
    <property type="match status" value="1"/>
</dbReference>
<keyword evidence="8 22" id="KW-0479">Metal-binding</keyword>
<dbReference type="GO" id="GO:0031573">
    <property type="term" value="P:mitotic intra-S DNA damage checkpoint signaling"/>
    <property type="evidence" value="ECO:0007669"/>
    <property type="project" value="TreeGrafter"/>
</dbReference>
<dbReference type="GeneID" id="130501953"/>
<dbReference type="SUPFAM" id="SSF52980">
    <property type="entry name" value="Restriction endonuclease-like"/>
    <property type="match status" value="1"/>
</dbReference>
<dbReference type="Pfam" id="PF21136">
    <property type="entry name" value="WHD_MUS81"/>
    <property type="match status" value="1"/>
</dbReference>
<dbReference type="OrthoDB" id="5963188at2759"/>
<evidence type="ECO:0000256" key="5">
    <source>
        <dbReference type="ARBA" id="ARBA00017114"/>
    </source>
</evidence>
<dbReference type="GO" id="GO:0048476">
    <property type="term" value="C:Holliday junction resolvase complex"/>
    <property type="evidence" value="ECO:0007669"/>
    <property type="project" value="UniProtKB-UniRule"/>
</dbReference>
<evidence type="ECO:0000256" key="4">
    <source>
        <dbReference type="ARBA" id="ARBA00010015"/>
    </source>
</evidence>
<comment type="subcellular location">
    <subcellularLocation>
        <location evidence="3 22">Nucleus</location>
    </subcellularLocation>
</comment>
<evidence type="ECO:0000256" key="7">
    <source>
        <dbReference type="ARBA" id="ARBA00022722"/>
    </source>
</evidence>
<keyword evidence="17 22" id="KW-0233">DNA recombination</keyword>
<reference evidence="25" key="1">
    <citation type="submission" date="2025-08" db="UniProtKB">
        <authorList>
            <consortium name="RefSeq"/>
        </authorList>
    </citation>
    <scope>IDENTIFICATION</scope>
    <source>
        <tissue evidence="25">Leaf</tissue>
    </source>
</reference>
<evidence type="ECO:0000256" key="19">
    <source>
        <dbReference type="ARBA" id="ARBA00023242"/>
    </source>
</evidence>
<keyword evidence="11 22" id="KW-0227">DNA damage</keyword>
<evidence type="ECO:0000256" key="15">
    <source>
        <dbReference type="ARBA" id="ARBA00022842"/>
    </source>
</evidence>
<evidence type="ECO:0000313" key="25">
    <source>
        <dbReference type="RefSeq" id="XP_056852744.1"/>
    </source>
</evidence>
<dbReference type="GO" id="GO:0005634">
    <property type="term" value="C:nucleus"/>
    <property type="evidence" value="ECO:0007669"/>
    <property type="project" value="UniProtKB-SubCell"/>
</dbReference>
<name>A0A9W3CMP2_RAPSA</name>
<dbReference type="Gene3D" id="1.10.150.670">
    <property type="entry name" value="Crossover junction endonuclease EME1, DNA-binding domain"/>
    <property type="match status" value="1"/>
</dbReference>
<accession>A0A9W3CMP2</accession>
<evidence type="ECO:0000256" key="12">
    <source>
        <dbReference type="ARBA" id="ARBA00022776"/>
    </source>
</evidence>
<evidence type="ECO:0000313" key="24">
    <source>
        <dbReference type="Proteomes" id="UP000504610"/>
    </source>
</evidence>
<dbReference type="Pfam" id="PF02732">
    <property type="entry name" value="ERCC4"/>
    <property type="match status" value="1"/>
</dbReference>
<dbReference type="PANTHER" id="PTHR13451">
    <property type="entry name" value="CLASS II CROSSOVER JUNCTION ENDONUCLEASE MUS81"/>
    <property type="match status" value="1"/>
</dbReference>
<dbReference type="InterPro" id="IPR042530">
    <property type="entry name" value="EME1/EME2_C"/>
</dbReference>
<keyword evidence="7 22" id="KW-0540">Nuclease</keyword>
<dbReference type="GO" id="GO:0006308">
    <property type="term" value="P:DNA catabolic process"/>
    <property type="evidence" value="ECO:0007669"/>
    <property type="project" value="UniProtKB-UniRule"/>
</dbReference>
<evidence type="ECO:0000259" key="23">
    <source>
        <dbReference type="SMART" id="SM00891"/>
    </source>
</evidence>
<dbReference type="InterPro" id="IPR036388">
    <property type="entry name" value="WH-like_DNA-bd_sf"/>
</dbReference>
<evidence type="ECO:0000256" key="1">
    <source>
        <dbReference type="ARBA" id="ARBA00001913"/>
    </source>
</evidence>
<dbReference type="CDD" id="cd21036">
    <property type="entry name" value="WH_MUS81"/>
    <property type="match status" value="1"/>
</dbReference>
<keyword evidence="14" id="KW-0106">Calcium</keyword>
<evidence type="ECO:0000256" key="17">
    <source>
        <dbReference type="ARBA" id="ARBA00023172"/>
    </source>
</evidence>
<evidence type="ECO:0000256" key="22">
    <source>
        <dbReference type="RuleBase" id="RU369042"/>
    </source>
</evidence>
<evidence type="ECO:0000256" key="8">
    <source>
        <dbReference type="ARBA" id="ARBA00022723"/>
    </source>
</evidence>
<keyword evidence="20" id="KW-0469">Meiosis</keyword>
<dbReference type="FunFam" id="1.10.150.670:FF:000003">
    <property type="entry name" value="Crossover junction endonuclease MUS81"/>
    <property type="match status" value="1"/>
</dbReference>
<dbReference type="Proteomes" id="UP000504610">
    <property type="component" value="Unplaced"/>
</dbReference>
<evidence type="ECO:0000256" key="18">
    <source>
        <dbReference type="ARBA" id="ARBA00023204"/>
    </source>
</evidence>
<comment type="similarity">
    <text evidence="4 22">Belongs to the XPF family.</text>
</comment>
<keyword evidence="13 22" id="KW-0378">Hydrolase</keyword>
<gene>
    <name evidence="25" type="primary">LOC130501953</name>
</gene>
<keyword evidence="10 22" id="KW-0255">Endonuclease</keyword>
<evidence type="ECO:0000256" key="21">
    <source>
        <dbReference type="ARBA" id="ARBA00023306"/>
    </source>
</evidence>
<dbReference type="GO" id="GO:0008821">
    <property type="term" value="F:crossover junction DNA endonuclease activity"/>
    <property type="evidence" value="ECO:0007669"/>
    <property type="project" value="UniProtKB-UniRule"/>
</dbReference>
<dbReference type="GO" id="GO:0046872">
    <property type="term" value="F:metal ion binding"/>
    <property type="evidence" value="ECO:0007669"/>
    <property type="project" value="UniProtKB-UniRule"/>
</dbReference>
<evidence type="ECO:0000256" key="20">
    <source>
        <dbReference type="ARBA" id="ARBA00023254"/>
    </source>
</evidence>
<keyword evidence="24" id="KW-1185">Reference proteome</keyword>
<organism evidence="24 25">
    <name type="scientific">Raphanus sativus</name>
    <name type="common">Radish</name>
    <name type="synonym">Raphanus raphanistrum var. sativus</name>
    <dbReference type="NCBI Taxonomy" id="3726"/>
    <lineage>
        <taxon>Eukaryota</taxon>
        <taxon>Viridiplantae</taxon>
        <taxon>Streptophyta</taxon>
        <taxon>Embryophyta</taxon>
        <taxon>Tracheophyta</taxon>
        <taxon>Spermatophyta</taxon>
        <taxon>Magnoliopsida</taxon>
        <taxon>eudicotyledons</taxon>
        <taxon>Gunneridae</taxon>
        <taxon>Pentapetalae</taxon>
        <taxon>rosids</taxon>
        <taxon>malvids</taxon>
        <taxon>Brassicales</taxon>
        <taxon>Brassicaceae</taxon>
        <taxon>Brassiceae</taxon>
        <taxon>Raphanus</taxon>
    </lineage>
</organism>
<dbReference type="Gene3D" id="3.40.50.10130">
    <property type="match status" value="1"/>
</dbReference>
<comment type="cofactor">
    <cofactor evidence="2 22">
        <name>Mg(2+)</name>
        <dbReference type="ChEBI" id="CHEBI:18420"/>
    </cofactor>
</comment>
<evidence type="ECO:0000256" key="10">
    <source>
        <dbReference type="ARBA" id="ARBA00022759"/>
    </source>
</evidence>
<dbReference type="EC" id="3.1.22.-" evidence="22"/>
<dbReference type="GO" id="GO:0000712">
    <property type="term" value="P:resolution of meiotic recombination intermediates"/>
    <property type="evidence" value="ECO:0007669"/>
    <property type="project" value="TreeGrafter"/>
</dbReference>
<dbReference type="CDD" id="cd20074">
    <property type="entry name" value="XPF_nuclease_Mus81"/>
    <property type="match status" value="1"/>
</dbReference>
<evidence type="ECO:0000256" key="13">
    <source>
        <dbReference type="ARBA" id="ARBA00022801"/>
    </source>
</evidence>
<dbReference type="FunFam" id="3.40.50.10130:FF:000005">
    <property type="entry name" value="crossover junction endonuclease MUS81 isoform X1"/>
    <property type="match status" value="1"/>
</dbReference>
<dbReference type="AlphaFoldDB" id="A0A9W3CMP2"/>